<feature type="transmembrane region" description="Helical" evidence="7">
    <location>
        <begin position="82"/>
        <end position="103"/>
    </location>
</feature>
<organism evidence="9 10">
    <name type="scientific">Anaeromicropila herbilytica</name>
    <dbReference type="NCBI Taxonomy" id="2785025"/>
    <lineage>
        <taxon>Bacteria</taxon>
        <taxon>Bacillati</taxon>
        <taxon>Bacillota</taxon>
        <taxon>Clostridia</taxon>
        <taxon>Lachnospirales</taxon>
        <taxon>Lachnospiraceae</taxon>
        <taxon>Anaeromicropila</taxon>
    </lineage>
</organism>
<evidence type="ECO:0000256" key="3">
    <source>
        <dbReference type="ARBA" id="ARBA00022475"/>
    </source>
</evidence>
<dbReference type="Gene3D" id="1.10.3720.10">
    <property type="entry name" value="MetI-like"/>
    <property type="match status" value="1"/>
</dbReference>
<feature type="transmembrane region" description="Helical" evidence="7">
    <location>
        <begin position="158"/>
        <end position="175"/>
    </location>
</feature>
<dbReference type="KEGG" id="ahb:bsdtb5_21800"/>
<evidence type="ECO:0000256" key="1">
    <source>
        <dbReference type="ARBA" id="ARBA00004651"/>
    </source>
</evidence>
<evidence type="ECO:0000256" key="5">
    <source>
        <dbReference type="ARBA" id="ARBA00022989"/>
    </source>
</evidence>
<keyword evidence="4 7" id="KW-0812">Transmembrane</keyword>
<sequence>MKQKEKKRKSSKLNRREWIAGYLFLLPNLVGFFIFTAIPVVMGFIVSLTDYSGFGKINFVGIQNYIDMFSDSSFKIALQNNLFYTFASVPLTILFSLLLALMLNNKLYFGGAFKTIYFFPNLTSMVAVGCVWIQLLESRNGPVNQMLTSIGVDNPPKWFWGTTTAMISIVIVVVWKQAGYYMIMFLGGLKNIPTHLYESAKMDGATPFKAFRYITWPMLSPTTFMVTILTFIASFQVFDIINVTTEGGPGRATTVLVMRVYQEAFRYGRMGYASAIGYFLFLIVFVLTLIQWQAQKKWVSDDM</sequence>
<dbReference type="Pfam" id="PF00528">
    <property type="entry name" value="BPD_transp_1"/>
    <property type="match status" value="1"/>
</dbReference>
<proteinExistence type="inferred from homology"/>
<keyword evidence="3" id="KW-1003">Cell membrane</keyword>
<dbReference type="PANTHER" id="PTHR30193:SF37">
    <property type="entry name" value="INNER MEMBRANE ABC TRANSPORTER PERMEASE PROTEIN YCJO"/>
    <property type="match status" value="1"/>
</dbReference>
<dbReference type="RefSeq" id="WP_271712044.1">
    <property type="nucleotide sequence ID" value="NZ_AP024169.1"/>
</dbReference>
<dbReference type="AlphaFoldDB" id="A0A7R7EL68"/>
<dbReference type="CDD" id="cd06261">
    <property type="entry name" value="TM_PBP2"/>
    <property type="match status" value="1"/>
</dbReference>
<feature type="transmembrane region" description="Helical" evidence="7">
    <location>
        <begin position="270"/>
        <end position="290"/>
    </location>
</feature>
<evidence type="ECO:0000259" key="8">
    <source>
        <dbReference type="PROSITE" id="PS50928"/>
    </source>
</evidence>
<protein>
    <submittedName>
        <fullName evidence="9">ABC transporter permease</fullName>
    </submittedName>
</protein>
<comment type="subcellular location">
    <subcellularLocation>
        <location evidence="1 7">Cell membrane</location>
        <topology evidence="1 7">Multi-pass membrane protein</topology>
    </subcellularLocation>
</comment>
<feature type="transmembrane region" description="Helical" evidence="7">
    <location>
        <begin position="21"/>
        <end position="46"/>
    </location>
</feature>
<accession>A0A7R7EL68</accession>
<keyword evidence="10" id="KW-1185">Reference proteome</keyword>
<evidence type="ECO:0000256" key="2">
    <source>
        <dbReference type="ARBA" id="ARBA00022448"/>
    </source>
</evidence>
<dbReference type="InterPro" id="IPR035906">
    <property type="entry name" value="MetI-like_sf"/>
</dbReference>
<gene>
    <name evidence="9" type="ORF">bsdtb5_21800</name>
</gene>
<evidence type="ECO:0000256" key="6">
    <source>
        <dbReference type="ARBA" id="ARBA00023136"/>
    </source>
</evidence>
<keyword evidence="2 7" id="KW-0813">Transport</keyword>
<dbReference type="InterPro" id="IPR000515">
    <property type="entry name" value="MetI-like"/>
</dbReference>
<dbReference type="PANTHER" id="PTHR30193">
    <property type="entry name" value="ABC TRANSPORTER PERMEASE PROTEIN"/>
    <property type="match status" value="1"/>
</dbReference>
<dbReference type="GO" id="GO:0055085">
    <property type="term" value="P:transmembrane transport"/>
    <property type="evidence" value="ECO:0007669"/>
    <property type="project" value="InterPro"/>
</dbReference>
<feature type="transmembrane region" description="Helical" evidence="7">
    <location>
        <begin position="115"/>
        <end position="135"/>
    </location>
</feature>
<dbReference type="EMBL" id="AP024169">
    <property type="protein sequence ID" value="BCN30885.1"/>
    <property type="molecule type" value="Genomic_DNA"/>
</dbReference>
<feature type="domain" description="ABC transmembrane type-1" evidence="8">
    <location>
        <begin position="78"/>
        <end position="291"/>
    </location>
</feature>
<feature type="transmembrane region" description="Helical" evidence="7">
    <location>
        <begin position="218"/>
        <end position="238"/>
    </location>
</feature>
<evidence type="ECO:0000313" key="9">
    <source>
        <dbReference type="EMBL" id="BCN30885.1"/>
    </source>
</evidence>
<dbReference type="GO" id="GO:0005886">
    <property type="term" value="C:plasma membrane"/>
    <property type="evidence" value="ECO:0007669"/>
    <property type="project" value="UniProtKB-SubCell"/>
</dbReference>
<dbReference type="SUPFAM" id="SSF161098">
    <property type="entry name" value="MetI-like"/>
    <property type="match status" value="1"/>
</dbReference>
<keyword evidence="6 7" id="KW-0472">Membrane</keyword>
<evidence type="ECO:0000313" key="10">
    <source>
        <dbReference type="Proteomes" id="UP000595897"/>
    </source>
</evidence>
<dbReference type="Proteomes" id="UP000595897">
    <property type="component" value="Chromosome"/>
</dbReference>
<dbReference type="PROSITE" id="PS50928">
    <property type="entry name" value="ABC_TM1"/>
    <property type="match status" value="1"/>
</dbReference>
<reference evidence="9 10" key="1">
    <citation type="submission" date="2020-11" db="EMBL/GenBank/DDBJ databases">
        <title>Draft genome sequencing of a Lachnospiraceae strain isolated from anoxic soil subjected to BSD treatment.</title>
        <authorList>
            <person name="Uek A."/>
            <person name="Tonouchi A."/>
        </authorList>
    </citation>
    <scope>NUCLEOTIDE SEQUENCE [LARGE SCALE GENOMIC DNA]</scope>
    <source>
        <strain evidence="9 10">TB5</strain>
    </source>
</reference>
<name>A0A7R7EL68_9FIRM</name>
<evidence type="ECO:0000256" key="4">
    <source>
        <dbReference type="ARBA" id="ARBA00022692"/>
    </source>
</evidence>
<dbReference type="InterPro" id="IPR051393">
    <property type="entry name" value="ABC_transporter_permease"/>
</dbReference>
<evidence type="ECO:0000256" key="7">
    <source>
        <dbReference type="RuleBase" id="RU363032"/>
    </source>
</evidence>
<comment type="similarity">
    <text evidence="7">Belongs to the binding-protein-dependent transport system permease family.</text>
</comment>
<keyword evidence="5 7" id="KW-1133">Transmembrane helix</keyword>